<sequence>MIQATPDLVAYWRLGEPPAPATTILPASMPIPPGAEKSAKDTFGGFDGYYFRMNPVATPDYARKSPPASGTLSLGVTPGLLEANNQENDPCPYLDGGYIQVPWEAHLNPQAFSLEAWVAPDPALDPQFYYCLAESTGPAGLSPRKTGWGLYLGPDPGHPGSLVWQVWMVFNNTFNQVAVGKYDFLKDAANQVISQLRLTYLVLTFDGVHKLQLWLYFPNIGMDLDVLETPYLNITMPNFTFLPNDVSPNGQGDFFIGAGSNLYPVLGVPPQRLYPFKGKIQEVALYKSDLSAPNNAGVQTTLREHEMAGGNL</sequence>
<name>A0A7C3V358_9BACT</name>
<dbReference type="EMBL" id="DTMF01000173">
    <property type="protein sequence ID" value="HGF34102.1"/>
    <property type="molecule type" value="Genomic_DNA"/>
</dbReference>
<dbReference type="Gene3D" id="2.60.120.200">
    <property type="match status" value="1"/>
</dbReference>
<protein>
    <recommendedName>
        <fullName evidence="2">LamG domain-containing protein</fullName>
    </recommendedName>
</protein>
<accession>A0A7C3V358</accession>
<evidence type="ECO:0000313" key="1">
    <source>
        <dbReference type="EMBL" id="HGF34102.1"/>
    </source>
</evidence>
<organism evidence="1">
    <name type="scientific">Desulfobacca acetoxidans</name>
    <dbReference type="NCBI Taxonomy" id="60893"/>
    <lineage>
        <taxon>Bacteria</taxon>
        <taxon>Pseudomonadati</taxon>
        <taxon>Thermodesulfobacteriota</taxon>
        <taxon>Desulfobaccia</taxon>
        <taxon>Desulfobaccales</taxon>
        <taxon>Desulfobaccaceae</taxon>
        <taxon>Desulfobacca</taxon>
    </lineage>
</organism>
<reference evidence="1" key="1">
    <citation type="journal article" date="2020" name="mSystems">
        <title>Genome- and Community-Level Interaction Insights into Carbon Utilization and Element Cycling Functions of Hydrothermarchaeota in Hydrothermal Sediment.</title>
        <authorList>
            <person name="Zhou Z."/>
            <person name="Liu Y."/>
            <person name="Xu W."/>
            <person name="Pan J."/>
            <person name="Luo Z.H."/>
            <person name="Li M."/>
        </authorList>
    </citation>
    <scope>NUCLEOTIDE SEQUENCE [LARGE SCALE GENOMIC DNA]</scope>
    <source>
        <strain evidence="1">SpSt-897</strain>
    </source>
</reference>
<proteinExistence type="predicted"/>
<gene>
    <name evidence="1" type="ORF">ENW96_06890</name>
</gene>
<evidence type="ECO:0008006" key="2">
    <source>
        <dbReference type="Google" id="ProtNLM"/>
    </source>
</evidence>
<dbReference type="InterPro" id="IPR013320">
    <property type="entry name" value="ConA-like_dom_sf"/>
</dbReference>
<dbReference type="AlphaFoldDB" id="A0A7C3V358"/>
<comment type="caution">
    <text evidence="1">The sequence shown here is derived from an EMBL/GenBank/DDBJ whole genome shotgun (WGS) entry which is preliminary data.</text>
</comment>
<dbReference type="SUPFAM" id="SSF49899">
    <property type="entry name" value="Concanavalin A-like lectins/glucanases"/>
    <property type="match status" value="1"/>
</dbReference>